<feature type="region of interest" description="Disordered" evidence="8">
    <location>
        <begin position="1"/>
        <end position="48"/>
    </location>
</feature>
<keyword evidence="7 9" id="KW-0472">Membrane</keyword>
<evidence type="ECO:0000259" key="10">
    <source>
        <dbReference type="PROSITE" id="PS51837"/>
    </source>
</evidence>
<comment type="subcellular location">
    <subcellularLocation>
        <location evidence="2">Endosome membrane</location>
        <topology evidence="2">Peripheral membrane protein</topology>
    </subcellularLocation>
    <subcellularLocation>
        <location evidence="1">Late endosome membrane</location>
    </subcellularLocation>
    <subcellularLocation>
        <location evidence="3">Lysosome membrane</location>
        <topology evidence="3">Peripheral membrane protein</topology>
        <orientation evidence="3">Cytoplasmic side</orientation>
    </subcellularLocation>
</comment>
<accession>U5EHN6</accession>
<protein>
    <submittedName>
        <fullName evidence="11">Putative membrane-associated motif in lps-induced tumor necrosis factor alpha factor</fullName>
    </submittedName>
</protein>
<dbReference type="PANTHER" id="PTHR23292:SF14">
    <property type="entry name" value="FI16615P1-RELATED"/>
    <property type="match status" value="1"/>
</dbReference>
<keyword evidence="9" id="KW-0812">Transmembrane</keyword>
<evidence type="ECO:0000256" key="6">
    <source>
        <dbReference type="ARBA" id="ARBA00022833"/>
    </source>
</evidence>
<evidence type="ECO:0000256" key="8">
    <source>
        <dbReference type="SAM" id="MobiDB-lite"/>
    </source>
</evidence>
<dbReference type="GO" id="GO:0005765">
    <property type="term" value="C:lysosomal membrane"/>
    <property type="evidence" value="ECO:0007669"/>
    <property type="project" value="UniProtKB-SubCell"/>
</dbReference>
<evidence type="ECO:0000256" key="2">
    <source>
        <dbReference type="ARBA" id="ARBA00004481"/>
    </source>
</evidence>
<evidence type="ECO:0000256" key="1">
    <source>
        <dbReference type="ARBA" id="ARBA00004414"/>
    </source>
</evidence>
<sequence length="142" mass="15766">MESKAGGYPHDHPMHTSMPQPMHTTMSQPMQAHVYPPPPPPYDTNENLVSQPVYTQQPQLVQTIITAPHVGPDPSAVVCPSCHKQIVTRIDHEVSTKTHIIAGILCLFVCWPCFWIPYVVDSCKNANHYCPSCGAFIGSYKN</sequence>
<evidence type="ECO:0000313" key="11">
    <source>
        <dbReference type="EMBL" id="JAB56927.1"/>
    </source>
</evidence>
<keyword evidence="9" id="KW-1133">Transmembrane helix</keyword>
<keyword evidence="6" id="KW-0862">Zinc</keyword>
<evidence type="ECO:0000256" key="3">
    <source>
        <dbReference type="ARBA" id="ARBA00004630"/>
    </source>
</evidence>
<feature type="compositionally biased region" description="Basic and acidic residues" evidence="8">
    <location>
        <begin position="1"/>
        <end position="14"/>
    </location>
</feature>
<comment type="similarity">
    <text evidence="4">Belongs to the CDIP1/LITAF family.</text>
</comment>
<feature type="domain" description="LITAF" evidence="10">
    <location>
        <begin position="61"/>
        <end position="142"/>
    </location>
</feature>
<evidence type="ECO:0000256" key="7">
    <source>
        <dbReference type="ARBA" id="ARBA00023136"/>
    </source>
</evidence>
<reference evidence="11" key="1">
    <citation type="journal article" date="2014" name="Insect Biochem. Mol. Biol.">
        <title>An insight into the sialome of the frog biting fly, Corethrella appendiculata.</title>
        <authorList>
            <person name="Ribeiro J.M.C."/>
            <person name="Chagas A.C."/>
            <person name="Pham V.M."/>
            <person name="Lounibos L.P."/>
            <person name="Calvo E."/>
        </authorList>
    </citation>
    <scope>NUCLEOTIDE SEQUENCE</scope>
    <source>
        <tissue evidence="11">Salivary glands</tissue>
    </source>
</reference>
<organism evidence="11">
    <name type="scientific">Corethrella appendiculata</name>
    <dbReference type="NCBI Taxonomy" id="1370023"/>
    <lineage>
        <taxon>Eukaryota</taxon>
        <taxon>Metazoa</taxon>
        <taxon>Ecdysozoa</taxon>
        <taxon>Arthropoda</taxon>
        <taxon>Hexapoda</taxon>
        <taxon>Insecta</taxon>
        <taxon>Pterygota</taxon>
        <taxon>Neoptera</taxon>
        <taxon>Endopterygota</taxon>
        <taxon>Diptera</taxon>
        <taxon>Nematocera</taxon>
        <taxon>Culicoidea</taxon>
        <taxon>Chaoboridae</taxon>
        <taxon>Corethrella</taxon>
    </lineage>
</organism>
<evidence type="ECO:0000256" key="5">
    <source>
        <dbReference type="ARBA" id="ARBA00022723"/>
    </source>
</evidence>
<evidence type="ECO:0000256" key="9">
    <source>
        <dbReference type="SAM" id="Phobius"/>
    </source>
</evidence>
<name>U5EHN6_9DIPT</name>
<feature type="transmembrane region" description="Helical" evidence="9">
    <location>
        <begin position="99"/>
        <end position="120"/>
    </location>
</feature>
<dbReference type="AlphaFoldDB" id="U5EHN6"/>
<dbReference type="PANTHER" id="PTHR23292">
    <property type="entry name" value="LIPOPOLYSACCHARIDE-INDUCED TUMOR NECROSIS FACTOR-ALPHA FACTOR"/>
    <property type="match status" value="1"/>
</dbReference>
<dbReference type="EMBL" id="GANO01002944">
    <property type="protein sequence ID" value="JAB56927.1"/>
    <property type="molecule type" value="mRNA"/>
</dbReference>
<dbReference type="InterPro" id="IPR006629">
    <property type="entry name" value="LITAF"/>
</dbReference>
<dbReference type="GO" id="GO:0008270">
    <property type="term" value="F:zinc ion binding"/>
    <property type="evidence" value="ECO:0007669"/>
    <property type="project" value="TreeGrafter"/>
</dbReference>
<dbReference type="PROSITE" id="PS51837">
    <property type="entry name" value="LITAF"/>
    <property type="match status" value="1"/>
</dbReference>
<feature type="compositionally biased region" description="Polar residues" evidence="8">
    <location>
        <begin position="17"/>
        <end position="30"/>
    </location>
</feature>
<keyword evidence="5" id="KW-0479">Metal-binding</keyword>
<proteinExistence type="evidence at transcript level"/>
<dbReference type="GO" id="GO:0031902">
    <property type="term" value="C:late endosome membrane"/>
    <property type="evidence" value="ECO:0007669"/>
    <property type="project" value="UniProtKB-SubCell"/>
</dbReference>
<dbReference type="InterPro" id="IPR037519">
    <property type="entry name" value="LITAF_fam"/>
</dbReference>
<evidence type="ECO:0000256" key="4">
    <source>
        <dbReference type="ARBA" id="ARBA00005975"/>
    </source>
</evidence>
<dbReference type="SMART" id="SM00714">
    <property type="entry name" value="LITAF"/>
    <property type="match status" value="1"/>
</dbReference>
<dbReference type="Pfam" id="PF10601">
    <property type="entry name" value="zf-LITAF-like"/>
    <property type="match status" value="1"/>
</dbReference>